<reference evidence="1 2" key="1">
    <citation type="submission" date="2018-11" db="EMBL/GenBank/DDBJ databases">
        <title>Genomes From Bacteria Associated with the Canine Oral Cavity: a Test Case for Automated Genome-Based Taxonomic Assignment.</title>
        <authorList>
            <person name="Coil D.A."/>
            <person name="Jospin G."/>
            <person name="Darling A.E."/>
            <person name="Wallis C."/>
            <person name="Davis I.J."/>
            <person name="Harris S."/>
            <person name="Eisen J.A."/>
            <person name="Holcombe L.J."/>
            <person name="O'Flynn C."/>
        </authorList>
    </citation>
    <scope>NUCLEOTIDE SEQUENCE [LARGE SCALE GENOMIC DNA]</scope>
    <source>
        <strain evidence="1 2">COT-280</strain>
    </source>
</reference>
<evidence type="ECO:0000313" key="2">
    <source>
        <dbReference type="Proteomes" id="UP000269923"/>
    </source>
</evidence>
<dbReference type="AlphaFoldDB" id="A0A3P2A918"/>
<dbReference type="Proteomes" id="UP000269923">
    <property type="component" value="Unassembled WGS sequence"/>
</dbReference>
<accession>A0A3P2A918</accession>
<dbReference type="RefSeq" id="WP_124793700.1">
    <property type="nucleotide sequence ID" value="NZ_RQYC01000001.1"/>
</dbReference>
<keyword evidence="2" id="KW-1185">Reference proteome</keyword>
<comment type="caution">
    <text evidence="1">The sequence shown here is derived from an EMBL/GenBank/DDBJ whole genome shotgun (WGS) entry which is preliminary data.</text>
</comment>
<proteinExistence type="predicted"/>
<evidence type="ECO:0000313" key="1">
    <source>
        <dbReference type="EMBL" id="RRD91495.1"/>
    </source>
</evidence>
<sequence>MFASFGRRQAVFVGSLGAGNSIIAHGRIVLLCVWCSSNPRSIKDMSACNKWHGAFPIQGGQGHSKLEKSLKFDYDGG</sequence>
<organism evidence="1 2">
    <name type="scientific">Conchiformibius steedae</name>
    <dbReference type="NCBI Taxonomy" id="153493"/>
    <lineage>
        <taxon>Bacteria</taxon>
        <taxon>Pseudomonadati</taxon>
        <taxon>Pseudomonadota</taxon>
        <taxon>Betaproteobacteria</taxon>
        <taxon>Neisseriales</taxon>
        <taxon>Neisseriaceae</taxon>
        <taxon>Conchiformibius</taxon>
    </lineage>
</organism>
<gene>
    <name evidence="1" type="ORF">EII21_00225</name>
</gene>
<dbReference type="EMBL" id="RQYC01000001">
    <property type="protein sequence ID" value="RRD91495.1"/>
    <property type="molecule type" value="Genomic_DNA"/>
</dbReference>
<name>A0A3P2A918_9NEIS</name>
<protein>
    <submittedName>
        <fullName evidence="1">Uncharacterized protein</fullName>
    </submittedName>
</protein>